<reference evidence="2 3" key="1">
    <citation type="submission" date="2023-01" db="EMBL/GenBank/DDBJ databases">
        <title>Complete genome sequence of Roseicyclus marinus strain Dej080120_10.</title>
        <authorList>
            <person name="Ueki S."/>
            <person name="Maruyama F."/>
        </authorList>
    </citation>
    <scope>NUCLEOTIDE SEQUENCE [LARGE SCALE GENOMIC DNA]</scope>
    <source>
        <strain evidence="2 3">Dej080120_10</strain>
    </source>
</reference>
<name>A0AA48HE24_9RHOB</name>
<dbReference type="AlphaFoldDB" id="A0AA48HE24"/>
<keyword evidence="3" id="KW-1185">Reference proteome</keyword>
<evidence type="ECO:0000256" key="1">
    <source>
        <dbReference type="SAM" id="SignalP"/>
    </source>
</evidence>
<accession>A0AA48HE24</accession>
<feature type="signal peptide" evidence="1">
    <location>
        <begin position="1"/>
        <end position="25"/>
    </location>
</feature>
<dbReference type="Proteomes" id="UP001337723">
    <property type="component" value="Chromosome"/>
</dbReference>
<dbReference type="EMBL" id="AP027266">
    <property type="protein sequence ID" value="BDW86573.1"/>
    <property type="molecule type" value="Genomic_DNA"/>
</dbReference>
<dbReference type="KEGG" id="rmai:MACH21_27500"/>
<feature type="chain" id="PRO_5041418801" description="Outer membrane beta-barrel porin/alpha-amylase" evidence="1">
    <location>
        <begin position="26"/>
        <end position="257"/>
    </location>
</feature>
<evidence type="ECO:0008006" key="4">
    <source>
        <dbReference type="Google" id="ProtNLM"/>
    </source>
</evidence>
<proteinExistence type="predicted"/>
<evidence type="ECO:0000313" key="3">
    <source>
        <dbReference type="Proteomes" id="UP001337723"/>
    </source>
</evidence>
<keyword evidence="1" id="KW-0732">Signal</keyword>
<gene>
    <name evidence="2" type="ORF">MACH21_27500</name>
</gene>
<protein>
    <recommendedName>
        <fullName evidence="4">Outer membrane beta-barrel porin/alpha-amylase</fullName>
    </recommendedName>
</protein>
<sequence length="257" mass="28161">MRCRLATFCACLPLWILSWTAPGLAGPWARQAGEGFLAFSITSDSPTTGLITGDMQFDSYAGLYGEYGLGHRLTLGAQFGHSETAEDGVIFLRYTLTPPDATWQFALDAGAGQRIEPGRPDRQLARLGLSIGRGFGGGDLPLWPGRSHHGGWVTIDATGLYDTNSSDLIWAVEGTIGLSLTDRWRVLLQAKVEEWPDADTSHSLMPGLAYALTDRTTLQIGARLQLGRTHTWGRRTWENQTWGIETWGIGAGLWHNF</sequence>
<dbReference type="RefSeq" id="WP_338272548.1">
    <property type="nucleotide sequence ID" value="NZ_AP027266.1"/>
</dbReference>
<organism evidence="2 3">
    <name type="scientific">Roseicyclus marinus</name>
    <dbReference type="NCBI Taxonomy" id="2161673"/>
    <lineage>
        <taxon>Bacteria</taxon>
        <taxon>Pseudomonadati</taxon>
        <taxon>Pseudomonadota</taxon>
        <taxon>Alphaproteobacteria</taxon>
        <taxon>Rhodobacterales</taxon>
        <taxon>Roseobacteraceae</taxon>
        <taxon>Roseicyclus</taxon>
    </lineage>
</organism>
<evidence type="ECO:0000313" key="2">
    <source>
        <dbReference type="EMBL" id="BDW86573.1"/>
    </source>
</evidence>